<accession>A0ABP8HF97</accession>
<reference evidence="3" key="1">
    <citation type="journal article" date="2019" name="Int. J. Syst. Evol. Microbiol.">
        <title>The Global Catalogue of Microorganisms (GCM) 10K type strain sequencing project: providing services to taxonomists for standard genome sequencing and annotation.</title>
        <authorList>
            <consortium name="The Broad Institute Genomics Platform"/>
            <consortium name="The Broad Institute Genome Sequencing Center for Infectious Disease"/>
            <person name="Wu L."/>
            <person name="Ma J."/>
        </authorList>
    </citation>
    <scope>NUCLEOTIDE SEQUENCE [LARGE SCALE GENOMIC DNA]</scope>
    <source>
        <strain evidence="3">JCM 17919</strain>
    </source>
</reference>
<feature type="signal peptide" evidence="1">
    <location>
        <begin position="1"/>
        <end position="18"/>
    </location>
</feature>
<gene>
    <name evidence="2" type="ORF">GCM10023184_34750</name>
</gene>
<dbReference type="RefSeq" id="WP_345257073.1">
    <property type="nucleotide sequence ID" value="NZ_BAABGY010000011.1"/>
</dbReference>
<dbReference type="EMBL" id="BAABGY010000011">
    <property type="protein sequence ID" value="GAA4338368.1"/>
    <property type="molecule type" value="Genomic_DNA"/>
</dbReference>
<keyword evidence="1" id="KW-0732">Signal</keyword>
<evidence type="ECO:0008006" key="4">
    <source>
        <dbReference type="Google" id="ProtNLM"/>
    </source>
</evidence>
<evidence type="ECO:0000256" key="1">
    <source>
        <dbReference type="SAM" id="SignalP"/>
    </source>
</evidence>
<organism evidence="2 3">
    <name type="scientific">Flaviaesturariibacter amylovorans</name>
    <dbReference type="NCBI Taxonomy" id="1084520"/>
    <lineage>
        <taxon>Bacteria</taxon>
        <taxon>Pseudomonadati</taxon>
        <taxon>Bacteroidota</taxon>
        <taxon>Chitinophagia</taxon>
        <taxon>Chitinophagales</taxon>
        <taxon>Chitinophagaceae</taxon>
        <taxon>Flaviaestuariibacter</taxon>
    </lineage>
</organism>
<comment type="caution">
    <text evidence="2">The sequence shown here is derived from an EMBL/GenBank/DDBJ whole genome shotgun (WGS) entry which is preliminary data.</text>
</comment>
<keyword evidence="3" id="KW-1185">Reference proteome</keyword>
<evidence type="ECO:0000313" key="3">
    <source>
        <dbReference type="Proteomes" id="UP001501725"/>
    </source>
</evidence>
<proteinExistence type="predicted"/>
<feature type="chain" id="PRO_5047516422" description="DUF3575 domain-containing protein" evidence="1">
    <location>
        <begin position="19"/>
        <end position="256"/>
    </location>
</feature>
<sequence>MRAAFLLLALLTAGGARAQVFTEKVFLLDSVTVYEGLIIEQAPSKYIKIVRSREKDTVTVPLNSIWKLTKEYPKPDTTAPRKAAPCAGRDRHRAVYLEVLGAGGLNSVSYDSRLQRGRRDGWGLRAGIGFWMVPTISYYNDTLKQALFSIPLMVNYLVGRRKGFLELGAGITYFLSVPQRPREGPKDQYTIQQLGMRLPDVLGTFMIGYRHVPPEKGVTWGVSLNPLVGKRFNVPAAGIHLAFIPSIGVKVGYKFG</sequence>
<evidence type="ECO:0000313" key="2">
    <source>
        <dbReference type="EMBL" id="GAA4338368.1"/>
    </source>
</evidence>
<protein>
    <recommendedName>
        <fullName evidence="4">DUF3575 domain-containing protein</fullName>
    </recommendedName>
</protein>
<name>A0ABP8HF97_9BACT</name>
<dbReference type="Proteomes" id="UP001501725">
    <property type="component" value="Unassembled WGS sequence"/>
</dbReference>